<name>A0A2R8CGC9_9RHOB</name>
<protein>
    <submittedName>
        <fullName evidence="1">Uncharacterized protein</fullName>
    </submittedName>
</protein>
<accession>A0A2R8CGC9</accession>
<evidence type="ECO:0000313" key="1">
    <source>
        <dbReference type="EMBL" id="SPJ31489.1"/>
    </source>
</evidence>
<reference evidence="2" key="1">
    <citation type="submission" date="2018-03" db="EMBL/GenBank/DDBJ databases">
        <authorList>
            <person name="Rodrigo-Torres L."/>
            <person name="Arahal R. D."/>
            <person name="Lucena T."/>
        </authorList>
    </citation>
    <scope>NUCLEOTIDE SEQUENCE [LARGE SCALE GENOMIC DNA]</scope>
    <source>
        <strain evidence="2">CECT 7615</strain>
    </source>
</reference>
<sequence length="238" mass="26660">MANEEGWFDRYVDTLPERGWFKFLSKNVVLPYWAMKTPAPKMPGGPRETQQNSENVQRMMNLVMPLKDRSSIGRAKAALAIAQNVDEIFAGLDNVGTVHFARFLILGDNLCMISVYDGDFSNYIRDFIITIGSVFDDVMTVVEGGDELIPTAHNVEKFIDWVHAHDLFQAPDYPTDVFALLDEARGLPKDTPPHDLKTLPRELILLLHANPDLSLGGGYRAYPGYSAAQVRSKFGVGW</sequence>
<dbReference type="EMBL" id="ONZG01000027">
    <property type="protein sequence ID" value="SPJ31489.1"/>
    <property type="molecule type" value="Genomic_DNA"/>
</dbReference>
<dbReference type="AlphaFoldDB" id="A0A2R8CGC9"/>
<keyword evidence="2" id="KW-1185">Reference proteome</keyword>
<gene>
    <name evidence="1" type="ORF">TRM7615_05032</name>
</gene>
<proteinExistence type="predicted"/>
<dbReference type="Proteomes" id="UP000244898">
    <property type="component" value="Unassembled WGS sequence"/>
</dbReference>
<evidence type="ECO:0000313" key="2">
    <source>
        <dbReference type="Proteomes" id="UP000244898"/>
    </source>
</evidence>
<organism evidence="1 2">
    <name type="scientific">Falsiruegeria mediterranea M17</name>
    <dbReference type="NCBI Taxonomy" id="1200281"/>
    <lineage>
        <taxon>Bacteria</taxon>
        <taxon>Pseudomonadati</taxon>
        <taxon>Pseudomonadota</taxon>
        <taxon>Alphaproteobacteria</taxon>
        <taxon>Rhodobacterales</taxon>
        <taxon>Roseobacteraceae</taxon>
        <taxon>Falsiruegeria</taxon>
    </lineage>
</organism>